<accession>A0ABT2P1L6</accession>
<evidence type="ECO:0000313" key="2">
    <source>
        <dbReference type="Proteomes" id="UP001431192"/>
    </source>
</evidence>
<evidence type="ECO:0000313" key="1">
    <source>
        <dbReference type="EMBL" id="MCT8985285.1"/>
    </source>
</evidence>
<dbReference type="Proteomes" id="UP001431192">
    <property type="component" value="Unassembled WGS sequence"/>
</dbReference>
<dbReference type="RefSeq" id="WP_261731845.1">
    <property type="nucleotide sequence ID" value="NZ_JAODOQ010000001.1"/>
</dbReference>
<comment type="caution">
    <text evidence="1">The sequence shown here is derived from an EMBL/GenBank/DDBJ whole genome shotgun (WGS) entry which is preliminary data.</text>
</comment>
<dbReference type="EMBL" id="JAODOQ010000001">
    <property type="protein sequence ID" value="MCT8985285.1"/>
    <property type="molecule type" value="Genomic_DNA"/>
</dbReference>
<sequence length="176" mass="19456">MGTEPADFIVSSKNKLAFIHVKCGSAITPHSSAGALAEVGSQAIKNIEMLISGNAELKPTNWNRLHTAWPAPEAAQNIAERIRMFQGATFVAQNEQERLEKLNELWDTVAMRRRSTAVKKEIWIVAANSFSTAHFEQQLKLGSEANGETLQAFQLLNSWLATAHNNDIELKVFVSP</sequence>
<gene>
    <name evidence="1" type="ORF">N4T56_00465</name>
</gene>
<name>A0ABT2P1L6_9GAMM</name>
<protein>
    <submittedName>
        <fullName evidence="1">Uncharacterized protein</fullName>
    </submittedName>
</protein>
<reference evidence="1" key="1">
    <citation type="submission" date="2022-09" db="EMBL/GenBank/DDBJ databases">
        <title>Shewanella sp. KJ10-1 sp.nov, isolated from marine algae.</title>
        <authorList>
            <person name="Butt M."/>
            <person name="Lee J.K."/>
            <person name="Kim J.M."/>
            <person name="Choi D.G."/>
        </authorList>
    </citation>
    <scope>NUCLEOTIDE SEQUENCE</scope>
    <source>
        <strain evidence="1">KJ10-1</strain>
    </source>
</reference>
<organism evidence="1 2">
    <name type="scientific">Shewanella phaeophyticola</name>
    <dbReference type="NCBI Taxonomy" id="2978345"/>
    <lineage>
        <taxon>Bacteria</taxon>
        <taxon>Pseudomonadati</taxon>
        <taxon>Pseudomonadota</taxon>
        <taxon>Gammaproteobacteria</taxon>
        <taxon>Alteromonadales</taxon>
        <taxon>Shewanellaceae</taxon>
        <taxon>Shewanella</taxon>
    </lineage>
</organism>
<proteinExistence type="predicted"/>
<keyword evidence="2" id="KW-1185">Reference proteome</keyword>